<dbReference type="OrthoDB" id="5186924at2"/>
<comment type="caution">
    <text evidence="2">The sequence shown here is derived from an EMBL/GenBank/DDBJ whole genome shotgun (WGS) entry which is preliminary data.</text>
</comment>
<protein>
    <submittedName>
        <fullName evidence="2">Tripartite tricarboxylate transporter TctB family protein</fullName>
    </submittedName>
</protein>
<dbReference type="Pfam" id="PF07331">
    <property type="entry name" value="TctB"/>
    <property type="match status" value="1"/>
</dbReference>
<dbReference type="RefSeq" id="WP_070150008.1">
    <property type="nucleotide sequence ID" value="NZ_CP146245.1"/>
</dbReference>
<dbReference type="InterPro" id="IPR009936">
    <property type="entry name" value="DUF1468"/>
</dbReference>
<dbReference type="EMBL" id="WPHU01000033">
    <property type="protein sequence ID" value="MVA59621.1"/>
    <property type="molecule type" value="Genomic_DNA"/>
</dbReference>
<proteinExistence type="predicted"/>
<evidence type="ECO:0000313" key="3">
    <source>
        <dbReference type="Proteomes" id="UP000440716"/>
    </source>
</evidence>
<gene>
    <name evidence="2" type="ORF">GOZ88_26465</name>
</gene>
<evidence type="ECO:0000313" key="2">
    <source>
        <dbReference type="EMBL" id="MVA59621.1"/>
    </source>
</evidence>
<sequence length="155" mass="15958">MAILEKHARKNLIAGGIFIAIAAAFAAQGLQYEFGTATQMGPGFFPVVLAFVLGALGVVIGLDGLHSEPQPTDGSVPWRGLVLICLALAIFGAGARNLGLVPVVLLCTFMTALASRRNSLVSAAMMAAVIATLCYLVFKVGLAVAIPTFGPVFGL</sequence>
<dbReference type="AlphaFoldDB" id="A0A1S2DXV4"/>
<organism evidence="2 3">
    <name type="scientific">Agrobacterium vitis</name>
    <name type="common">Rhizobium vitis</name>
    <dbReference type="NCBI Taxonomy" id="373"/>
    <lineage>
        <taxon>Bacteria</taxon>
        <taxon>Pseudomonadati</taxon>
        <taxon>Pseudomonadota</taxon>
        <taxon>Alphaproteobacteria</taxon>
        <taxon>Hyphomicrobiales</taxon>
        <taxon>Rhizobiaceae</taxon>
        <taxon>Rhizobium/Agrobacterium group</taxon>
        <taxon>Agrobacterium</taxon>
    </lineage>
</organism>
<accession>A0A1S2DXV4</accession>
<name>A0A1S2DXV4_AGRVI</name>
<dbReference type="Proteomes" id="UP000440716">
    <property type="component" value="Unassembled WGS sequence"/>
</dbReference>
<feature type="domain" description="DUF1468" evidence="1">
    <location>
        <begin position="13"/>
        <end position="147"/>
    </location>
</feature>
<evidence type="ECO:0000259" key="1">
    <source>
        <dbReference type="Pfam" id="PF07331"/>
    </source>
</evidence>
<reference evidence="2 3" key="1">
    <citation type="submission" date="2019-12" db="EMBL/GenBank/DDBJ databases">
        <title>Whole-genome sequencing of Allorhizobium vitis.</title>
        <authorList>
            <person name="Gan H.M."/>
            <person name="Szegedi E."/>
            <person name="Burr T."/>
            <person name="Savka M.A."/>
        </authorList>
    </citation>
    <scope>NUCLEOTIDE SEQUENCE [LARGE SCALE GENOMIC DNA]</scope>
    <source>
        <strain evidence="2 3">CG415</strain>
    </source>
</reference>